<dbReference type="PROSITE" id="PS00889">
    <property type="entry name" value="CNMP_BINDING_2"/>
    <property type="match status" value="1"/>
</dbReference>
<evidence type="ECO:0000256" key="2">
    <source>
        <dbReference type="SAM" id="SignalP"/>
    </source>
</evidence>
<keyword evidence="2" id="KW-0732">Signal</keyword>
<proteinExistence type="predicted"/>
<dbReference type="InterPro" id="IPR018488">
    <property type="entry name" value="cNMP-bd_CS"/>
</dbReference>
<dbReference type="PANTHER" id="PTHR11635">
    <property type="entry name" value="CAMP-DEPENDENT PROTEIN KINASE REGULATORY CHAIN"/>
    <property type="match status" value="1"/>
</dbReference>
<sequence length="609" mass="68536">MTPTSFVLLLSIYWLSSLTSAFGTQFTPSGAAGQRDHAAFSRLFRRQPTAIKSDQTTSNDDLVSGESMAVSIAAGGGYLPESIPQFPKSTEEYKFIKKSLLQNVMFTRLPAATLDTLILAFEKRTANKEDIIVTQGEPCEGDFVYLVAEGDCTVIVDGKVVPEPYGTLKPKAIFGELGVLYNQTRAATICAKSDSVTLFRVNGATFKDILNHYFSRDDPETLYLIDQAIDQVSGTKSLYGGDIIRQYQSSRFWLWKKWTGTVFQHNWRTVTFNMAMSLLFIVLVRRCTDPTWKIGLTPDHSHPFIQRLDIIRKIWGYQMSLTTFILTFFLNQGFWMEVYGIARGIQGRLNDFHLLLATAARRNADGTLTTESERLIDDVSAYSRLFHILFWASCARRFAVLRTNRGMERMASRGLMTSRQLEILENLDVPDNQRHNACLEWMMIRAWKGIDDGTLRSEPSLSQRLMDQTCRLRATYATTGDKLSCRMPLPYTHLVQILVDSFIALSPVALYTEMGAYSIFSVGVLTLFYTGLLDLAKVFLDPLDNEDFTKNSIDMDLGVLIRESNGGSTRWKNCGVSLPFAMPPRPPPPPKPASATSNEPETEKEIKTD</sequence>
<dbReference type="Gene3D" id="2.60.120.10">
    <property type="entry name" value="Jelly Rolls"/>
    <property type="match status" value="1"/>
</dbReference>
<keyword evidence="5" id="KW-1185">Reference proteome</keyword>
<feature type="region of interest" description="Disordered" evidence="1">
    <location>
        <begin position="578"/>
        <end position="609"/>
    </location>
</feature>
<dbReference type="GO" id="GO:0030552">
    <property type="term" value="F:cAMP binding"/>
    <property type="evidence" value="ECO:0007669"/>
    <property type="project" value="TreeGrafter"/>
</dbReference>
<dbReference type="GO" id="GO:0004862">
    <property type="term" value="F:cAMP-dependent protein kinase inhibitor activity"/>
    <property type="evidence" value="ECO:0007669"/>
    <property type="project" value="TreeGrafter"/>
</dbReference>
<feature type="domain" description="Cyclic nucleotide-binding" evidence="3">
    <location>
        <begin position="105"/>
        <end position="210"/>
    </location>
</feature>
<dbReference type="EMBL" id="CAICTM010000043">
    <property type="protein sequence ID" value="CAB9498691.1"/>
    <property type="molecule type" value="Genomic_DNA"/>
</dbReference>
<dbReference type="GO" id="GO:0005952">
    <property type="term" value="C:cAMP-dependent protein kinase complex"/>
    <property type="evidence" value="ECO:0007669"/>
    <property type="project" value="InterPro"/>
</dbReference>
<dbReference type="SMART" id="SM00100">
    <property type="entry name" value="cNMP"/>
    <property type="match status" value="1"/>
</dbReference>
<comment type="caution">
    <text evidence="4">The sequence shown here is derived from an EMBL/GenBank/DDBJ whole genome shotgun (WGS) entry which is preliminary data.</text>
</comment>
<protein>
    <submittedName>
        <fullName evidence="4">Dependent protein kinase regulatory subunit</fullName>
    </submittedName>
</protein>
<accession>A0A9N8DDF8</accession>
<feature type="signal peptide" evidence="2">
    <location>
        <begin position="1"/>
        <end position="21"/>
    </location>
</feature>
<dbReference type="CDD" id="cd00038">
    <property type="entry name" value="CAP_ED"/>
    <property type="match status" value="1"/>
</dbReference>
<name>A0A9N8DDF8_9STRA</name>
<dbReference type="AlphaFoldDB" id="A0A9N8DDF8"/>
<dbReference type="InterPro" id="IPR050503">
    <property type="entry name" value="cAMP-dep_PK_reg_su-like"/>
</dbReference>
<dbReference type="OrthoDB" id="417078at2759"/>
<dbReference type="Proteomes" id="UP001153069">
    <property type="component" value="Unassembled WGS sequence"/>
</dbReference>
<dbReference type="PANTHER" id="PTHR11635:SF152">
    <property type="entry name" value="CAMP-DEPENDENT PROTEIN KINASE TYPE I REGULATORY SUBUNIT-RELATED"/>
    <property type="match status" value="1"/>
</dbReference>
<dbReference type="GO" id="GO:0034236">
    <property type="term" value="F:protein kinase A catalytic subunit binding"/>
    <property type="evidence" value="ECO:0007669"/>
    <property type="project" value="TreeGrafter"/>
</dbReference>
<feature type="chain" id="PRO_5040157385" evidence="2">
    <location>
        <begin position="22"/>
        <end position="609"/>
    </location>
</feature>
<feature type="compositionally biased region" description="Pro residues" evidence="1">
    <location>
        <begin position="581"/>
        <end position="592"/>
    </location>
</feature>
<dbReference type="GO" id="GO:0005254">
    <property type="term" value="F:chloride channel activity"/>
    <property type="evidence" value="ECO:0007669"/>
    <property type="project" value="InterPro"/>
</dbReference>
<dbReference type="GO" id="GO:0005829">
    <property type="term" value="C:cytosol"/>
    <property type="evidence" value="ECO:0007669"/>
    <property type="project" value="TreeGrafter"/>
</dbReference>
<evidence type="ECO:0000313" key="4">
    <source>
        <dbReference type="EMBL" id="CAB9498691.1"/>
    </source>
</evidence>
<dbReference type="InterPro" id="IPR014710">
    <property type="entry name" value="RmlC-like_jellyroll"/>
</dbReference>
<reference evidence="4" key="1">
    <citation type="submission" date="2020-06" db="EMBL/GenBank/DDBJ databases">
        <authorList>
            <consortium name="Plant Systems Biology data submission"/>
        </authorList>
    </citation>
    <scope>NUCLEOTIDE SEQUENCE</scope>
    <source>
        <strain evidence="4">D6</strain>
    </source>
</reference>
<gene>
    <name evidence="4" type="ORF">SEMRO_43_G026180.1</name>
</gene>
<dbReference type="InterPro" id="IPR000595">
    <property type="entry name" value="cNMP-bd_dom"/>
</dbReference>
<dbReference type="Pfam" id="PF01062">
    <property type="entry name" value="Bestrophin"/>
    <property type="match status" value="1"/>
</dbReference>
<organism evidence="4 5">
    <name type="scientific">Seminavis robusta</name>
    <dbReference type="NCBI Taxonomy" id="568900"/>
    <lineage>
        <taxon>Eukaryota</taxon>
        <taxon>Sar</taxon>
        <taxon>Stramenopiles</taxon>
        <taxon>Ochrophyta</taxon>
        <taxon>Bacillariophyta</taxon>
        <taxon>Bacillariophyceae</taxon>
        <taxon>Bacillariophycidae</taxon>
        <taxon>Naviculales</taxon>
        <taxon>Naviculaceae</taxon>
        <taxon>Seminavis</taxon>
    </lineage>
</organism>
<evidence type="ECO:0000259" key="3">
    <source>
        <dbReference type="PROSITE" id="PS50042"/>
    </source>
</evidence>
<dbReference type="InterPro" id="IPR018490">
    <property type="entry name" value="cNMP-bd_dom_sf"/>
</dbReference>
<dbReference type="InterPro" id="IPR021134">
    <property type="entry name" value="Bestrophin-like"/>
</dbReference>
<evidence type="ECO:0000313" key="5">
    <source>
        <dbReference type="Proteomes" id="UP001153069"/>
    </source>
</evidence>
<dbReference type="SUPFAM" id="SSF51206">
    <property type="entry name" value="cAMP-binding domain-like"/>
    <property type="match status" value="1"/>
</dbReference>
<dbReference type="Pfam" id="PF00027">
    <property type="entry name" value="cNMP_binding"/>
    <property type="match status" value="1"/>
</dbReference>
<evidence type="ECO:0000256" key="1">
    <source>
        <dbReference type="SAM" id="MobiDB-lite"/>
    </source>
</evidence>
<dbReference type="PROSITE" id="PS50042">
    <property type="entry name" value="CNMP_BINDING_3"/>
    <property type="match status" value="1"/>
</dbReference>